<dbReference type="GO" id="GO:0032259">
    <property type="term" value="P:methylation"/>
    <property type="evidence" value="ECO:0007669"/>
    <property type="project" value="UniProtKB-KW"/>
</dbReference>
<dbReference type="GO" id="GO:0009307">
    <property type="term" value="P:DNA restriction-modification system"/>
    <property type="evidence" value="ECO:0007669"/>
    <property type="project" value="UniProtKB-KW"/>
</dbReference>
<dbReference type="KEGG" id="abae:CL176_06500"/>
<dbReference type="NCBIfam" id="TIGR00675">
    <property type="entry name" value="dcm"/>
    <property type="match status" value="1"/>
</dbReference>
<keyword evidence="1 5" id="KW-0489">Methyltransferase</keyword>
<dbReference type="GO" id="GO:0003886">
    <property type="term" value="F:DNA (cytosine-5-)-methyltransferase activity"/>
    <property type="evidence" value="ECO:0007669"/>
    <property type="project" value="UniProtKB-EC"/>
</dbReference>
<dbReference type="Proteomes" id="UP000263232">
    <property type="component" value="Chromosome"/>
</dbReference>
<dbReference type="PANTHER" id="PTHR46098:SF1">
    <property type="entry name" value="TRNA (CYTOSINE(38)-C(5))-METHYLTRANSFERASE"/>
    <property type="match status" value="1"/>
</dbReference>
<evidence type="ECO:0000256" key="2">
    <source>
        <dbReference type="ARBA" id="ARBA00022679"/>
    </source>
</evidence>
<dbReference type="AlphaFoldDB" id="A0A347WKR8"/>
<protein>
    <recommendedName>
        <fullName evidence="7">Cytosine-specific methyltransferase</fullName>
        <ecNumber evidence="7">2.1.1.37</ecNumber>
    </recommendedName>
</protein>
<dbReference type="InterPro" id="IPR018117">
    <property type="entry name" value="C5_DNA_meth_AS"/>
</dbReference>
<feature type="active site" evidence="5">
    <location>
        <position position="85"/>
    </location>
</feature>
<proteinExistence type="inferred from homology"/>
<dbReference type="RefSeq" id="WP_118990577.1">
    <property type="nucleotide sequence ID" value="NZ_CP023434.1"/>
</dbReference>
<sequence length="433" mass="50048">MKIFSMFDGVGGFTVGLDNADSEFFQTIYSNQYEPSRKSQDAYEVGVYRYPDMTHIPDDVADIPDARFEQMKEEGVDMIVGGFPCQDYSVARSKKNEMGIEGKKGVLFWEIIRATRIIEPKYLILENVDRLLKAPSSQRGRDFAVMLAAFNQLGYSVEWRVINAAEYGRSQRRRRVFFFVFRNDSGWGNYLDSKYETAQEDNLLNLKDFDTYADYIFKDGLFARQFPVKEIPFRNRRNFNILEEDVAKVSDEFSDGKFWNSGIMRYGYYYTADTDPLGDETPITLGEILQDESEVSEEYYLTPEQVEKFAYLRGPKKIERTSADGHTYVYSEGGMSPHDALDLPGRTMLTSEGTVNRSTHIVNQNGRLRFITPIEAERLQDFPDDWTKYKQLDTGEVVEVSKRMRLFFMGNALVTGIVKRIGEELKAIDTEYR</sequence>
<keyword evidence="3 5" id="KW-0949">S-adenosyl-L-methionine</keyword>
<dbReference type="EMBL" id="CP023434">
    <property type="protein sequence ID" value="AXY25675.1"/>
    <property type="molecule type" value="Genomic_DNA"/>
</dbReference>
<evidence type="ECO:0000313" key="9">
    <source>
        <dbReference type="Proteomes" id="UP000263232"/>
    </source>
</evidence>
<dbReference type="PROSITE" id="PS51679">
    <property type="entry name" value="SAM_MT_C5"/>
    <property type="match status" value="1"/>
</dbReference>
<evidence type="ECO:0000256" key="3">
    <source>
        <dbReference type="ARBA" id="ARBA00022691"/>
    </source>
</evidence>
<dbReference type="SUPFAM" id="SSF53335">
    <property type="entry name" value="S-adenosyl-L-methionine-dependent methyltransferases"/>
    <property type="match status" value="1"/>
</dbReference>
<dbReference type="Pfam" id="PF00145">
    <property type="entry name" value="DNA_methylase"/>
    <property type="match status" value="1"/>
</dbReference>
<evidence type="ECO:0000256" key="5">
    <source>
        <dbReference type="PROSITE-ProRule" id="PRU01016"/>
    </source>
</evidence>
<reference evidence="8 9" key="1">
    <citation type="submission" date="2017-09" db="EMBL/GenBank/DDBJ databases">
        <title>Complete genome sequence of Oxytococcus suis strain ZY16052.</title>
        <authorList>
            <person name="Li F."/>
        </authorList>
    </citation>
    <scope>NUCLEOTIDE SEQUENCE [LARGE SCALE GENOMIC DNA]</scope>
    <source>
        <strain evidence="8 9">ZY16052</strain>
    </source>
</reference>
<evidence type="ECO:0000256" key="1">
    <source>
        <dbReference type="ARBA" id="ARBA00022603"/>
    </source>
</evidence>
<dbReference type="REBASE" id="273245">
    <property type="entry name" value="M.Aba6052ORF6500P"/>
</dbReference>
<evidence type="ECO:0000313" key="8">
    <source>
        <dbReference type="EMBL" id="AXY25675.1"/>
    </source>
</evidence>
<dbReference type="InterPro" id="IPR050750">
    <property type="entry name" value="C5-MTase"/>
</dbReference>
<dbReference type="OrthoDB" id="9813719at2"/>
<gene>
    <name evidence="8" type="ORF">CL176_06500</name>
</gene>
<keyword evidence="2 5" id="KW-0808">Transferase</keyword>
<keyword evidence="4" id="KW-0680">Restriction system</keyword>
<name>A0A347WKR8_9LACT</name>
<keyword evidence="9" id="KW-1185">Reference proteome</keyword>
<organism evidence="8 9">
    <name type="scientific">Suicoccus acidiformans</name>
    <dbReference type="NCBI Taxonomy" id="2036206"/>
    <lineage>
        <taxon>Bacteria</taxon>
        <taxon>Bacillati</taxon>
        <taxon>Bacillota</taxon>
        <taxon>Bacilli</taxon>
        <taxon>Lactobacillales</taxon>
        <taxon>Aerococcaceae</taxon>
        <taxon>Suicoccus</taxon>
    </lineage>
</organism>
<dbReference type="PRINTS" id="PR00105">
    <property type="entry name" value="C5METTRFRASE"/>
</dbReference>
<evidence type="ECO:0000256" key="6">
    <source>
        <dbReference type="RuleBase" id="RU000416"/>
    </source>
</evidence>
<accession>A0A347WKR8</accession>
<comment type="similarity">
    <text evidence="5 6">Belongs to the class I-like SAM-binding methyltransferase superfamily. C5-methyltransferase family.</text>
</comment>
<dbReference type="PROSITE" id="PS00094">
    <property type="entry name" value="C5_MTASE_1"/>
    <property type="match status" value="1"/>
</dbReference>
<dbReference type="Gene3D" id="3.40.50.150">
    <property type="entry name" value="Vaccinia Virus protein VP39"/>
    <property type="match status" value="1"/>
</dbReference>
<comment type="catalytic activity">
    <reaction evidence="7">
        <text>a 2'-deoxycytidine in DNA + S-adenosyl-L-methionine = a 5-methyl-2'-deoxycytidine in DNA + S-adenosyl-L-homocysteine + H(+)</text>
        <dbReference type="Rhea" id="RHEA:13681"/>
        <dbReference type="Rhea" id="RHEA-COMP:11369"/>
        <dbReference type="Rhea" id="RHEA-COMP:11370"/>
        <dbReference type="ChEBI" id="CHEBI:15378"/>
        <dbReference type="ChEBI" id="CHEBI:57856"/>
        <dbReference type="ChEBI" id="CHEBI:59789"/>
        <dbReference type="ChEBI" id="CHEBI:85452"/>
        <dbReference type="ChEBI" id="CHEBI:85454"/>
        <dbReference type="EC" id="2.1.1.37"/>
    </reaction>
</comment>
<dbReference type="InterPro" id="IPR029063">
    <property type="entry name" value="SAM-dependent_MTases_sf"/>
</dbReference>
<dbReference type="Gene3D" id="3.90.120.30">
    <property type="match status" value="1"/>
</dbReference>
<evidence type="ECO:0000256" key="4">
    <source>
        <dbReference type="ARBA" id="ARBA00022747"/>
    </source>
</evidence>
<dbReference type="PANTHER" id="PTHR46098">
    <property type="entry name" value="TRNA (CYTOSINE(38)-C(5))-METHYLTRANSFERASE"/>
    <property type="match status" value="1"/>
</dbReference>
<dbReference type="EC" id="2.1.1.37" evidence="7"/>
<dbReference type="InterPro" id="IPR001525">
    <property type="entry name" value="C5_MeTfrase"/>
</dbReference>
<evidence type="ECO:0000256" key="7">
    <source>
        <dbReference type="RuleBase" id="RU000417"/>
    </source>
</evidence>